<dbReference type="Proteomes" id="UP001062846">
    <property type="component" value="Chromosome 9"/>
</dbReference>
<organism evidence="1 2">
    <name type="scientific">Rhododendron molle</name>
    <name type="common">Chinese azalea</name>
    <name type="synonym">Azalea mollis</name>
    <dbReference type="NCBI Taxonomy" id="49168"/>
    <lineage>
        <taxon>Eukaryota</taxon>
        <taxon>Viridiplantae</taxon>
        <taxon>Streptophyta</taxon>
        <taxon>Embryophyta</taxon>
        <taxon>Tracheophyta</taxon>
        <taxon>Spermatophyta</taxon>
        <taxon>Magnoliopsida</taxon>
        <taxon>eudicotyledons</taxon>
        <taxon>Gunneridae</taxon>
        <taxon>Pentapetalae</taxon>
        <taxon>asterids</taxon>
        <taxon>Ericales</taxon>
        <taxon>Ericaceae</taxon>
        <taxon>Ericoideae</taxon>
        <taxon>Rhodoreae</taxon>
        <taxon>Rhododendron</taxon>
    </lineage>
</organism>
<proteinExistence type="predicted"/>
<protein>
    <submittedName>
        <fullName evidence="1">Uncharacterized protein</fullName>
    </submittedName>
</protein>
<gene>
    <name evidence="1" type="ORF">RHMOL_Rhmol09G0219800</name>
</gene>
<accession>A0ACC0MFS9</accession>
<reference evidence="1" key="1">
    <citation type="submission" date="2022-02" db="EMBL/GenBank/DDBJ databases">
        <title>Plant Genome Project.</title>
        <authorList>
            <person name="Zhang R.-G."/>
        </authorList>
    </citation>
    <scope>NUCLEOTIDE SEQUENCE</scope>
    <source>
        <strain evidence="1">AT1</strain>
    </source>
</reference>
<keyword evidence="2" id="KW-1185">Reference proteome</keyword>
<evidence type="ECO:0000313" key="2">
    <source>
        <dbReference type="Proteomes" id="UP001062846"/>
    </source>
</evidence>
<evidence type="ECO:0000313" key="1">
    <source>
        <dbReference type="EMBL" id="KAI8539913.1"/>
    </source>
</evidence>
<sequence>MHPKCQDWLASTCPTFVGNISVRKNNRTQRRGSDYYLQTDDGKLVLVASSFPRTTKNLRYIVNREFIIRYSGMFDLGTIFQWDACDQFKHWMQSLVNCTPRYIQPHLKAINQLAPPDKHPVSVHHSCWFFAPINLQYNEMKVQIPSLFQQYMFAPKQAILTIKSGQRNYYAKIEDFVITIGWQNIILDHAFGKDYTALFGLIGHLMLDMFIFDCEGNSVQYNWSTTEPVKHFNAPSTWDSNQMFTKELCPTLQELAYVQGINQFTVKTKEQAWYISYAGGSLQGLGWESFVIAHTLREDDTLVFTMDADLNLLAMVFDQDGCERTFYWYTNIEDDATSFNEQMQ</sequence>
<dbReference type="EMBL" id="CM046396">
    <property type="protein sequence ID" value="KAI8539913.1"/>
    <property type="molecule type" value="Genomic_DNA"/>
</dbReference>
<name>A0ACC0MFS9_RHOML</name>
<comment type="caution">
    <text evidence="1">The sequence shown here is derived from an EMBL/GenBank/DDBJ whole genome shotgun (WGS) entry which is preliminary data.</text>
</comment>